<protein>
    <recommendedName>
        <fullName evidence="3">Sensory rhodopsin transducer</fullName>
    </recommendedName>
</protein>
<dbReference type="Gene3D" id="2.60.290.11">
    <property type="entry name" value="TM1070-like"/>
    <property type="match status" value="1"/>
</dbReference>
<dbReference type="Pfam" id="PF07100">
    <property type="entry name" value="ASRT"/>
    <property type="match status" value="1"/>
</dbReference>
<name>A0A7X0SJ23_9BACL</name>
<keyword evidence="2" id="KW-1185">Reference proteome</keyword>
<dbReference type="AlphaFoldDB" id="A0A7X0SJ23"/>
<comment type="caution">
    <text evidence="1">The sequence shown here is derived from an EMBL/GenBank/DDBJ whole genome shotgun (WGS) entry which is preliminary data.</text>
</comment>
<dbReference type="InterPro" id="IPR036698">
    <property type="entry name" value="TM1070-like_sf"/>
</dbReference>
<proteinExistence type="predicted"/>
<gene>
    <name evidence="1" type="ORF">H7C18_08150</name>
</gene>
<evidence type="ECO:0000313" key="2">
    <source>
        <dbReference type="Proteomes" id="UP000564644"/>
    </source>
</evidence>
<dbReference type="EMBL" id="JACJVO010000009">
    <property type="protein sequence ID" value="MBB6730872.1"/>
    <property type="molecule type" value="Genomic_DNA"/>
</dbReference>
<dbReference type="InterPro" id="IPR009794">
    <property type="entry name" value="ASRT"/>
</dbReference>
<dbReference type="SUPFAM" id="SSF89232">
    <property type="entry name" value="Hypothetical protein TM1070"/>
    <property type="match status" value="1"/>
</dbReference>
<sequence length="131" mass="15127">MEAEVFSMTGGKKTWYIADGWIPRRGIEEHANYVGHEAVIILNTQSQNARIYMDIYFEEKEPWENIEITVPAKKVRCLRMDNPADIGNQCLQRHEQYALRLRSDVPVIVQFGRMDTTQSNLAYIGVMGYGE</sequence>
<reference evidence="1 2" key="1">
    <citation type="submission" date="2020-08" db="EMBL/GenBank/DDBJ databases">
        <title>Cohnella phylogeny.</title>
        <authorList>
            <person name="Dunlap C."/>
        </authorList>
    </citation>
    <scope>NUCLEOTIDE SEQUENCE [LARGE SCALE GENOMIC DNA]</scope>
    <source>
        <strain evidence="1 2">CBP 2801</strain>
    </source>
</reference>
<accession>A0A7X0SJ23</accession>
<evidence type="ECO:0000313" key="1">
    <source>
        <dbReference type="EMBL" id="MBB6730872.1"/>
    </source>
</evidence>
<dbReference type="Proteomes" id="UP000564644">
    <property type="component" value="Unassembled WGS sequence"/>
</dbReference>
<organism evidence="1 2">
    <name type="scientific">Cohnella zeiphila</name>
    <dbReference type="NCBI Taxonomy" id="2761120"/>
    <lineage>
        <taxon>Bacteria</taxon>
        <taxon>Bacillati</taxon>
        <taxon>Bacillota</taxon>
        <taxon>Bacilli</taxon>
        <taxon>Bacillales</taxon>
        <taxon>Paenibacillaceae</taxon>
        <taxon>Cohnella</taxon>
    </lineage>
</organism>
<dbReference type="RefSeq" id="WP_185128528.1">
    <property type="nucleotide sequence ID" value="NZ_JACJVO010000009.1"/>
</dbReference>
<evidence type="ECO:0008006" key="3">
    <source>
        <dbReference type="Google" id="ProtNLM"/>
    </source>
</evidence>